<organism evidence="2 3">
    <name type="scientific">Porcisia hertigi</name>
    <dbReference type="NCBI Taxonomy" id="2761500"/>
    <lineage>
        <taxon>Eukaryota</taxon>
        <taxon>Discoba</taxon>
        <taxon>Euglenozoa</taxon>
        <taxon>Kinetoplastea</taxon>
        <taxon>Metakinetoplastina</taxon>
        <taxon>Trypanosomatida</taxon>
        <taxon>Trypanosomatidae</taxon>
        <taxon>Leishmaniinae</taxon>
        <taxon>Porcisia</taxon>
    </lineage>
</organism>
<reference evidence="2 3" key="1">
    <citation type="submission" date="2021-02" db="EMBL/GenBank/DDBJ databases">
        <title>Porcisia hertigi Genome sequencing and assembly.</title>
        <authorList>
            <person name="Almutairi H."/>
            <person name="Gatherer D."/>
        </authorList>
    </citation>
    <scope>NUCLEOTIDE SEQUENCE [LARGE SCALE GENOMIC DNA]</scope>
    <source>
        <strain evidence="2 3">C119</strain>
    </source>
</reference>
<dbReference type="RefSeq" id="XP_067758126.1">
    <property type="nucleotide sequence ID" value="XM_067901451.1"/>
</dbReference>
<dbReference type="OrthoDB" id="8119704at2759"/>
<accession>A0A836LF68</accession>
<sequence length="428" mass="46790">MTSSATPSQAHPLQRVSVQRPRDLFADVGRCRSTGRVIRLCYNTFGSAKDPCVLLVMGLVSPGLFWDDSFCTALAHSGPYYVIRFDNRDVGCSTHLDNGGGGCKDAMPKGSISYVRYAYAVLRPGTRTIPEVYTLNDMAADAFGLLDVLRISFVHLVGSSLGGTIVQCMALAHPERVLSLTLMSTHSNSPHTQWPSLREMMSFISFIPKSTSAKYTNRIAHATSPEERRRLCAERDAERVTAYASSFVQLLERLSGDQAKYPFDRVAAQQQMRRIFKRSLCVSGGPRQFLALLNAPCREEALRRRITSAPPSSGKAIGDGSSRIQKNTTVAAAPYYVPTVIIQGDRDPLVPAVNARRLASTIPHSRLYMIEGMGHTLIPVLRDTYIRIIGENVRAGEAAALLPERKSQLGAAAGASAEKQVMNTASRL</sequence>
<dbReference type="Gene3D" id="3.40.50.1820">
    <property type="entry name" value="alpha/beta hydrolase"/>
    <property type="match status" value="1"/>
</dbReference>
<dbReference type="EMBL" id="JAFJZO010000017">
    <property type="protein sequence ID" value="KAG5508237.1"/>
    <property type="molecule type" value="Genomic_DNA"/>
</dbReference>
<dbReference type="InterPro" id="IPR029058">
    <property type="entry name" value="AB_hydrolase_fold"/>
</dbReference>
<gene>
    <name evidence="2" type="ORF">JKF63_05493</name>
</gene>
<proteinExistence type="predicted"/>
<evidence type="ECO:0000313" key="3">
    <source>
        <dbReference type="Proteomes" id="UP000674318"/>
    </source>
</evidence>
<feature type="domain" description="AB hydrolase-1" evidence="1">
    <location>
        <begin position="54"/>
        <end position="377"/>
    </location>
</feature>
<protein>
    <recommendedName>
        <fullName evidence="1">AB hydrolase-1 domain-containing protein</fullName>
    </recommendedName>
</protein>
<keyword evidence="3" id="KW-1185">Reference proteome</keyword>
<dbReference type="AlphaFoldDB" id="A0A836LF68"/>
<dbReference type="SUPFAM" id="SSF53474">
    <property type="entry name" value="alpha/beta-Hydrolases"/>
    <property type="match status" value="1"/>
</dbReference>
<name>A0A836LF68_9TRYP</name>
<dbReference type="PANTHER" id="PTHR43433:SF5">
    <property type="entry name" value="AB HYDROLASE-1 DOMAIN-CONTAINING PROTEIN"/>
    <property type="match status" value="1"/>
</dbReference>
<dbReference type="Proteomes" id="UP000674318">
    <property type="component" value="Chromosome 17"/>
</dbReference>
<dbReference type="PANTHER" id="PTHR43433">
    <property type="entry name" value="HYDROLASE, ALPHA/BETA FOLD FAMILY PROTEIN"/>
    <property type="match status" value="1"/>
</dbReference>
<dbReference type="GeneID" id="94291528"/>
<dbReference type="KEGG" id="phet:94291528"/>
<dbReference type="InterPro" id="IPR050471">
    <property type="entry name" value="AB_hydrolase"/>
</dbReference>
<dbReference type="InterPro" id="IPR000073">
    <property type="entry name" value="AB_hydrolase_1"/>
</dbReference>
<evidence type="ECO:0000313" key="2">
    <source>
        <dbReference type="EMBL" id="KAG5508237.1"/>
    </source>
</evidence>
<dbReference type="Pfam" id="PF00561">
    <property type="entry name" value="Abhydrolase_1"/>
    <property type="match status" value="1"/>
</dbReference>
<comment type="caution">
    <text evidence="2">The sequence shown here is derived from an EMBL/GenBank/DDBJ whole genome shotgun (WGS) entry which is preliminary data.</text>
</comment>
<evidence type="ECO:0000259" key="1">
    <source>
        <dbReference type="Pfam" id="PF00561"/>
    </source>
</evidence>